<dbReference type="AlphaFoldDB" id="F6DNV1"/>
<keyword evidence="1" id="KW-0812">Transmembrane</keyword>
<gene>
    <name evidence="2" type="ordered locus">Desru_1272</name>
</gene>
<protein>
    <submittedName>
        <fullName evidence="2">Uncharacterized protein</fullName>
    </submittedName>
</protein>
<evidence type="ECO:0000313" key="2">
    <source>
        <dbReference type="EMBL" id="AEG59546.1"/>
    </source>
</evidence>
<dbReference type="KEGG" id="dru:Desru_1272"/>
<dbReference type="Proteomes" id="UP000009234">
    <property type="component" value="Chromosome"/>
</dbReference>
<reference evidence="2 3" key="2">
    <citation type="journal article" date="2012" name="Stand. Genomic Sci.">
        <title>Complete genome sequence of the sulfate-reducing firmicute Desulfotomaculum ruminis type strain (DL(T)).</title>
        <authorList>
            <person name="Spring S."/>
            <person name="Visser M."/>
            <person name="Lu M."/>
            <person name="Copeland A."/>
            <person name="Lapidus A."/>
            <person name="Lucas S."/>
            <person name="Cheng J.F."/>
            <person name="Han C."/>
            <person name="Tapia R."/>
            <person name="Goodwin L.A."/>
            <person name="Pitluck S."/>
            <person name="Ivanova N."/>
            <person name="Land M."/>
            <person name="Hauser L."/>
            <person name="Larimer F."/>
            <person name="Rohde M."/>
            <person name="Goker M."/>
            <person name="Detter J.C."/>
            <person name="Kyrpides N.C."/>
            <person name="Woyke T."/>
            <person name="Schaap P.J."/>
            <person name="Plugge C.M."/>
            <person name="Muyzer G."/>
            <person name="Kuever J."/>
            <person name="Pereira I.A."/>
            <person name="Parshina S.N."/>
            <person name="Bernier-Latmani R."/>
            <person name="Stams A.J."/>
            <person name="Klenk H.P."/>
        </authorList>
    </citation>
    <scope>NUCLEOTIDE SEQUENCE [LARGE SCALE GENOMIC DNA]</scope>
    <source>
        <strain evidence="3">ATCC 23193 / DSM 2154 / NCIB 8452 / DL</strain>
    </source>
</reference>
<evidence type="ECO:0000256" key="1">
    <source>
        <dbReference type="SAM" id="Phobius"/>
    </source>
</evidence>
<proteinExistence type="predicted"/>
<sequence length="40" mass="4427">MLNFNGASDVSLGAQIFGYSILVIILILIVLFIIQFVRSK</sequence>
<keyword evidence="1" id="KW-1133">Transmembrane helix</keyword>
<keyword evidence="1" id="KW-0472">Membrane</keyword>
<dbReference type="STRING" id="696281.Desru_1272"/>
<reference evidence="3" key="1">
    <citation type="submission" date="2011-05" db="EMBL/GenBank/DDBJ databases">
        <title>Complete sequence of Desulfotomaculum ruminis DSM 2154.</title>
        <authorList>
            <person name="Lucas S."/>
            <person name="Copeland A."/>
            <person name="Lapidus A."/>
            <person name="Cheng J.-F."/>
            <person name="Goodwin L."/>
            <person name="Pitluck S."/>
            <person name="Lu M."/>
            <person name="Detter J.C."/>
            <person name="Han C."/>
            <person name="Tapia R."/>
            <person name="Land M."/>
            <person name="Hauser L."/>
            <person name="Kyrpides N."/>
            <person name="Ivanova N."/>
            <person name="Mikhailova N."/>
            <person name="Pagani I."/>
            <person name="Stams A.J.M."/>
            <person name="Plugge C.M."/>
            <person name="Muyzer G."/>
            <person name="Kuever J."/>
            <person name="Parshina S.N."/>
            <person name="Ivanova A.E."/>
            <person name="Nazina T.N."/>
            <person name="Brambilla E."/>
            <person name="Spring S."/>
            <person name="Klenk H.-P."/>
            <person name="Woyke T."/>
        </authorList>
    </citation>
    <scope>NUCLEOTIDE SEQUENCE [LARGE SCALE GENOMIC DNA]</scope>
    <source>
        <strain evidence="3">ATCC 23193 / DSM 2154 / NCIB 8452 / DL</strain>
    </source>
</reference>
<name>F6DNV1_DESRL</name>
<evidence type="ECO:0000313" key="3">
    <source>
        <dbReference type="Proteomes" id="UP000009234"/>
    </source>
</evidence>
<organism evidence="2 3">
    <name type="scientific">Desulforamulus ruminis (strain ATCC 23193 / DSM 2154 / NCIMB 8452 / DL)</name>
    <name type="common">Desulfotomaculum ruminis</name>
    <dbReference type="NCBI Taxonomy" id="696281"/>
    <lineage>
        <taxon>Bacteria</taxon>
        <taxon>Bacillati</taxon>
        <taxon>Bacillota</taxon>
        <taxon>Clostridia</taxon>
        <taxon>Eubacteriales</taxon>
        <taxon>Peptococcaceae</taxon>
        <taxon>Desulforamulus</taxon>
    </lineage>
</organism>
<dbReference type="EMBL" id="CP002780">
    <property type="protein sequence ID" value="AEG59546.1"/>
    <property type="molecule type" value="Genomic_DNA"/>
</dbReference>
<accession>F6DNV1</accession>
<feature type="transmembrane region" description="Helical" evidence="1">
    <location>
        <begin position="16"/>
        <end position="37"/>
    </location>
</feature>
<dbReference type="HOGENOM" id="CLU_3288558_0_0_9"/>
<keyword evidence="3" id="KW-1185">Reference proteome</keyword>